<proteinExistence type="predicted"/>
<organism evidence="1">
    <name type="scientific">Candidatus Electrothrix aestuarii</name>
    <dbReference type="NCBI Taxonomy" id="3062594"/>
    <lineage>
        <taxon>Bacteria</taxon>
        <taxon>Pseudomonadati</taxon>
        <taxon>Thermodesulfobacteriota</taxon>
        <taxon>Desulfobulbia</taxon>
        <taxon>Desulfobulbales</taxon>
        <taxon>Desulfobulbaceae</taxon>
        <taxon>Candidatus Electrothrix</taxon>
    </lineage>
</organism>
<reference evidence="1" key="1">
    <citation type="journal article" date="2024" name="Syst. Appl. Microbiol.">
        <title>First single-strain enrichments of Electrothrix cable bacteria, description of E. aestuarii sp. nov. and E. rattekaaiensis sp. nov., and proposal of a cable bacteria taxonomy following the rules of the SeqCode.</title>
        <authorList>
            <person name="Plum-Jensen L.E."/>
            <person name="Schramm A."/>
            <person name="Marshall I.P.G."/>
        </authorList>
    </citation>
    <scope>NUCLEOTIDE SEQUENCE</scope>
    <source>
        <strain evidence="1">Rat1</strain>
    </source>
</reference>
<dbReference type="AlphaFoldDB" id="A0AAU8M207"/>
<evidence type="ECO:0000313" key="1">
    <source>
        <dbReference type="EMBL" id="XCN75510.1"/>
    </source>
</evidence>
<protein>
    <recommendedName>
        <fullName evidence="2">OstA-like protein</fullName>
    </recommendedName>
</protein>
<reference evidence="1" key="2">
    <citation type="submission" date="2024-06" db="EMBL/GenBank/DDBJ databases">
        <authorList>
            <person name="Plum-Jensen L.E."/>
            <person name="Schramm A."/>
            <person name="Marshall I.P.G."/>
        </authorList>
    </citation>
    <scope>NUCLEOTIDE SEQUENCE</scope>
    <source>
        <strain evidence="1">Rat1</strain>
    </source>
</reference>
<gene>
    <name evidence="1" type="ORF">Q3M24_07150</name>
</gene>
<sequence length="127" mass="14471">MYVAPAGEDPSCGEYDDAGICLYYSISMCELLTHSEKYHNKKIALGGYVRFTQEGNAIYATKEHYVNRLVKDAVWIDVNGLDLGDNEDFRAGYAYIRGKYDRFDSGHFRIFSGSLKQIDFFEPIGKE</sequence>
<evidence type="ECO:0008006" key="2">
    <source>
        <dbReference type="Google" id="ProtNLM"/>
    </source>
</evidence>
<accession>A0AAU8M207</accession>
<dbReference type="KEGG" id="eaj:Q3M24_07150"/>
<name>A0AAU8M207_9BACT</name>
<dbReference type="EMBL" id="CP159373">
    <property type="protein sequence ID" value="XCN75510.1"/>
    <property type="molecule type" value="Genomic_DNA"/>
</dbReference>